<dbReference type="EMBL" id="SLWO01000017">
    <property type="protein sequence ID" value="TCO17349.1"/>
    <property type="molecule type" value="Genomic_DNA"/>
</dbReference>
<reference evidence="2 3" key="3">
    <citation type="submission" date="2019-03" db="EMBL/GenBank/DDBJ databases">
        <title>Genomic Encyclopedia of Type Strains, Phase IV (KMG-IV): sequencing the most valuable type-strain genomes for metagenomic binning, comparative biology and taxonomic classification.</title>
        <authorList>
            <person name="Goeker M."/>
        </authorList>
    </citation>
    <scope>NUCLEOTIDE SEQUENCE [LARGE SCALE GENOMIC DNA]</scope>
    <source>
        <strain evidence="2 3">DSM 103236</strain>
    </source>
</reference>
<evidence type="ECO:0000313" key="1">
    <source>
        <dbReference type="EMBL" id="GGE71390.1"/>
    </source>
</evidence>
<dbReference type="AlphaFoldDB" id="A0A4R2GZW6"/>
<reference evidence="1" key="4">
    <citation type="submission" date="2024-05" db="EMBL/GenBank/DDBJ databases">
        <authorList>
            <person name="Sun Q."/>
            <person name="Zhou Y."/>
        </authorList>
    </citation>
    <scope>NUCLEOTIDE SEQUENCE</scope>
    <source>
        <strain evidence="1">CGMCC 1.15644</strain>
    </source>
</reference>
<evidence type="ECO:0000313" key="2">
    <source>
        <dbReference type="EMBL" id="TCO17349.1"/>
    </source>
</evidence>
<accession>A0A4R2GZW6</accession>
<reference evidence="4" key="2">
    <citation type="journal article" date="2019" name="Int. J. Syst. Evol. Microbiol.">
        <title>The Global Catalogue of Microorganisms (GCM) 10K type strain sequencing project: providing services to taxonomists for standard genome sequencing and annotation.</title>
        <authorList>
            <consortium name="The Broad Institute Genomics Platform"/>
            <consortium name="The Broad Institute Genome Sequencing Center for Infectious Disease"/>
            <person name="Wu L."/>
            <person name="Ma J."/>
        </authorList>
    </citation>
    <scope>NUCLEOTIDE SEQUENCE [LARGE SCALE GENOMIC DNA]</scope>
    <source>
        <strain evidence="4">CGMCC 1.15644</strain>
    </source>
</reference>
<dbReference type="Proteomes" id="UP000622648">
    <property type="component" value="Unassembled WGS sequence"/>
</dbReference>
<comment type="caution">
    <text evidence="2">The sequence shown here is derived from an EMBL/GenBank/DDBJ whole genome shotgun (WGS) entry which is preliminary data.</text>
</comment>
<name>A0A4R2GZW6_9SPHI</name>
<keyword evidence="4" id="KW-1185">Reference proteome</keyword>
<evidence type="ECO:0000313" key="3">
    <source>
        <dbReference type="Proteomes" id="UP000295684"/>
    </source>
</evidence>
<protein>
    <submittedName>
        <fullName evidence="2">Uncharacterized protein</fullName>
    </submittedName>
</protein>
<dbReference type="OrthoDB" id="1254321at2"/>
<organism evidence="2 3">
    <name type="scientific">Pedobacter psychrotolerans</name>
    <dbReference type="NCBI Taxonomy" id="1843235"/>
    <lineage>
        <taxon>Bacteria</taxon>
        <taxon>Pseudomonadati</taxon>
        <taxon>Bacteroidota</taxon>
        <taxon>Sphingobacteriia</taxon>
        <taxon>Sphingobacteriales</taxon>
        <taxon>Sphingobacteriaceae</taxon>
        <taxon>Pedobacter</taxon>
    </lineage>
</organism>
<dbReference type="EMBL" id="BMJO01000016">
    <property type="protein sequence ID" value="GGE71390.1"/>
    <property type="molecule type" value="Genomic_DNA"/>
</dbReference>
<evidence type="ECO:0000313" key="4">
    <source>
        <dbReference type="Proteomes" id="UP000622648"/>
    </source>
</evidence>
<dbReference type="RefSeq" id="WP_132536545.1">
    <property type="nucleotide sequence ID" value="NZ_BMJO01000016.1"/>
</dbReference>
<dbReference type="Proteomes" id="UP000295684">
    <property type="component" value="Unassembled WGS sequence"/>
</dbReference>
<sequence>MSVQIKYKNTAGNLITSQQVQNLDFFDKITFVDDQIKMIESKIRRRNGSRTTISYYLSDSENKQEILNKFTDADKNQNCNISFNKQSFGEFSIWDEEVYSKEGDLRHRGKHTLDSKERIIFSCSFDLQTNQLLDRSFKSYYLGDDMIFTFTYDNDGSIITITDHEDRFGYYAALDLQQFIEEPMIQDSFFPWNDHPYYHSAYPFLPNSLTI</sequence>
<reference evidence="1" key="1">
    <citation type="journal article" date="2014" name="Int. J. Syst. Evol. Microbiol.">
        <title>Complete genome of a new Firmicutes species belonging to the dominant human colonic microbiota ('Ruminococcus bicirculans') reveals two chromosomes and a selective capacity to utilize plant glucans.</title>
        <authorList>
            <consortium name="NISC Comparative Sequencing Program"/>
            <person name="Wegmann U."/>
            <person name="Louis P."/>
            <person name="Goesmann A."/>
            <person name="Henrissat B."/>
            <person name="Duncan S.H."/>
            <person name="Flint H.J."/>
        </authorList>
    </citation>
    <scope>NUCLEOTIDE SEQUENCE</scope>
    <source>
        <strain evidence="1">CGMCC 1.15644</strain>
    </source>
</reference>
<gene>
    <name evidence="2" type="ORF">EV200_1173</name>
    <name evidence="1" type="ORF">GCM10011413_42690</name>
</gene>
<proteinExistence type="predicted"/>